<accession>A0AAQ3MB34</accession>
<dbReference type="Proteomes" id="UP001303373">
    <property type="component" value="Chromosome 11"/>
</dbReference>
<name>A0AAQ3MB34_9PEZI</name>
<evidence type="ECO:0000256" key="2">
    <source>
        <dbReference type="ARBA" id="ARBA00022692"/>
    </source>
</evidence>
<dbReference type="GO" id="GO:0005886">
    <property type="term" value="C:plasma membrane"/>
    <property type="evidence" value="ECO:0007669"/>
    <property type="project" value="TreeGrafter"/>
</dbReference>
<dbReference type="EMBL" id="CP138590">
    <property type="protein sequence ID" value="WPH03623.1"/>
    <property type="molecule type" value="Genomic_DNA"/>
</dbReference>
<dbReference type="PANTHER" id="PTHR21324:SF2">
    <property type="entry name" value="EG:22E5.9 PROTEIN"/>
    <property type="match status" value="1"/>
</dbReference>
<evidence type="ECO:0000259" key="6">
    <source>
        <dbReference type="Pfam" id="PF10277"/>
    </source>
</evidence>
<feature type="transmembrane region" description="Helical" evidence="5">
    <location>
        <begin position="167"/>
        <end position="189"/>
    </location>
</feature>
<evidence type="ECO:0000313" key="8">
    <source>
        <dbReference type="Proteomes" id="UP001303373"/>
    </source>
</evidence>
<dbReference type="Pfam" id="PF10277">
    <property type="entry name" value="Frag1"/>
    <property type="match status" value="1"/>
</dbReference>
<organism evidence="7 8">
    <name type="scientific">Acrodontium crateriforme</name>
    <dbReference type="NCBI Taxonomy" id="150365"/>
    <lineage>
        <taxon>Eukaryota</taxon>
        <taxon>Fungi</taxon>
        <taxon>Dikarya</taxon>
        <taxon>Ascomycota</taxon>
        <taxon>Pezizomycotina</taxon>
        <taxon>Dothideomycetes</taxon>
        <taxon>Dothideomycetidae</taxon>
        <taxon>Mycosphaerellales</taxon>
        <taxon>Teratosphaeriaceae</taxon>
        <taxon>Acrodontium</taxon>
    </lineage>
</organism>
<feature type="transmembrane region" description="Helical" evidence="5">
    <location>
        <begin position="131"/>
        <end position="147"/>
    </location>
</feature>
<dbReference type="PANTHER" id="PTHR21324">
    <property type="entry name" value="FASTING-INDUCIBLE INTEGRAL MEMBRANE PROTEIN TM6P1-RELATED"/>
    <property type="match status" value="1"/>
</dbReference>
<keyword evidence="2 5" id="KW-0812">Transmembrane</keyword>
<feature type="domain" description="CWH43-like N-terminal" evidence="6">
    <location>
        <begin position="6"/>
        <end position="219"/>
    </location>
</feature>
<dbReference type="InterPro" id="IPR019402">
    <property type="entry name" value="CWH43_N"/>
</dbReference>
<keyword evidence="4 5" id="KW-0472">Membrane</keyword>
<dbReference type="InterPro" id="IPR050911">
    <property type="entry name" value="DRAM/TMEM150_Autophagy_Mod"/>
</dbReference>
<protein>
    <recommendedName>
        <fullName evidence="6">CWH43-like N-terminal domain-containing protein</fullName>
    </recommendedName>
</protein>
<dbReference type="AlphaFoldDB" id="A0AAQ3MB34"/>
<comment type="subcellular location">
    <subcellularLocation>
        <location evidence="1">Endomembrane system</location>
        <topology evidence="1">Multi-pass membrane protein</topology>
    </subcellularLocation>
</comment>
<evidence type="ECO:0000313" key="7">
    <source>
        <dbReference type="EMBL" id="WPH03623.1"/>
    </source>
</evidence>
<feature type="transmembrane region" description="Helical" evidence="5">
    <location>
        <begin position="7"/>
        <end position="28"/>
    </location>
</feature>
<evidence type="ECO:0000256" key="1">
    <source>
        <dbReference type="ARBA" id="ARBA00004127"/>
    </source>
</evidence>
<dbReference type="GO" id="GO:0012505">
    <property type="term" value="C:endomembrane system"/>
    <property type="evidence" value="ECO:0007669"/>
    <property type="project" value="UniProtKB-SubCell"/>
</dbReference>
<feature type="transmembrane region" description="Helical" evidence="5">
    <location>
        <begin position="97"/>
        <end position="119"/>
    </location>
</feature>
<keyword evidence="8" id="KW-1185">Reference proteome</keyword>
<reference evidence="7 8" key="1">
    <citation type="submission" date="2023-11" db="EMBL/GenBank/DDBJ databases">
        <title>An acidophilic fungus is an integral part of prey digestion in a carnivorous sundew plant.</title>
        <authorList>
            <person name="Tsai I.J."/>
        </authorList>
    </citation>
    <scope>NUCLEOTIDE SEQUENCE [LARGE SCALE GENOMIC DNA]</scope>
    <source>
        <strain evidence="7">169a</strain>
    </source>
</reference>
<evidence type="ECO:0000256" key="5">
    <source>
        <dbReference type="SAM" id="Phobius"/>
    </source>
</evidence>
<keyword evidence="3 5" id="KW-1133">Transmembrane helix</keyword>
<evidence type="ECO:0000256" key="3">
    <source>
        <dbReference type="ARBA" id="ARBA00022989"/>
    </source>
</evidence>
<feature type="transmembrane region" description="Helical" evidence="5">
    <location>
        <begin position="201"/>
        <end position="220"/>
    </location>
</feature>
<gene>
    <name evidence="7" type="ORF">R9X50_00650600</name>
</gene>
<evidence type="ECO:0000256" key="4">
    <source>
        <dbReference type="ARBA" id="ARBA00023136"/>
    </source>
</evidence>
<proteinExistence type="predicted"/>
<feature type="transmembrane region" description="Helical" evidence="5">
    <location>
        <begin position="59"/>
        <end position="76"/>
    </location>
</feature>
<sequence length="288" mass="32545">MLGLSYWFLPLFAGCAWLGTLIAMLAVWTAEGKPHYVEEYQSQHIPFISDIGASGVKPLFIAGSATMVVVFDLAFISERWLRHKGRLAHNYNITEKILSGFAIAFAIIGACGLIFLSIFDTKRYPTVHQSMLGVFIGGYVISAVFICSEYQRLGIHFREHRILRISFWIKLAFIFIEISLAIAFGVLQYQRKKNRAAILEWLVSFIFIFYVWSFIIDFLPATQTKHREHRFPPVKREDDEMAMTTQAEGNMTGGPVYSNGGYRNGVTDSYGSQQPIAQQGSVAASRNF</sequence>